<comment type="caution">
    <text evidence="1">The sequence shown here is derived from an EMBL/GenBank/DDBJ whole genome shotgun (WGS) entry which is preliminary data.</text>
</comment>
<protein>
    <submittedName>
        <fullName evidence="1">Uncharacterized protein</fullName>
    </submittedName>
</protein>
<dbReference type="AlphaFoldDB" id="A0A820SCH6"/>
<reference evidence="1" key="1">
    <citation type="submission" date="2021-02" db="EMBL/GenBank/DDBJ databases">
        <authorList>
            <person name="Nowell W R."/>
        </authorList>
    </citation>
    <scope>NUCLEOTIDE SEQUENCE</scope>
</reference>
<name>A0A820SCH6_9BILA</name>
<accession>A0A820SCH6</accession>
<dbReference type="Proteomes" id="UP000663844">
    <property type="component" value="Unassembled WGS sequence"/>
</dbReference>
<gene>
    <name evidence="1" type="ORF">OXD698_LOCUS54235</name>
</gene>
<sequence length="117" mass="13477">MNSTPHNQLFDLHYLNITSSLSISVHFEFQPLNTSLAYLFIYKFDQLPQLNTSINNIDGWTLFCPLNLTNETLYKYFINNQQTSDHQSIIYGLRELNSTEMMNTCSNSSVSSLPITD</sequence>
<evidence type="ECO:0000313" key="1">
    <source>
        <dbReference type="EMBL" id="CAF4448237.1"/>
    </source>
</evidence>
<organism evidence="1 2">
    <name type="scientific">Adineta steineri</name>
    <dbReference type="NCBI Taxonomy" id="433720"/>
    <lineage>
        <taxon>Eukaryota</taxon>
        <taxon>Metazoa</taxon>
        <taxon>Spiralia</taxon>
        <taxon>Gnathifera</taxon>
        <taxon>Rotifera</taxon>
        <taxon>Eurotatoria</taxon>
        <taxon>Bdelloidea</taxon>
        <taxon>Adinetida</taxon>
        <taxon>Adinetidae</taxon>
        <taxon>Adineta</taxon>
    </lineage>
</organism>
<dbReference type="EMBL" id="CAJOAZ010032529">
    <property type="protein sequence ID" value="CAF4448237.1"/>
    <property type="molecule type" value="Genomic_DNA"/>
</dbReference>
<proteinExistence type="predicted"/>
<feature type="non-terminal residue" evidence="1">
    <location>
        <position position="117"/>
    </location>
</feature>
<evidence type="ECO:0000313" key="2">
    <source>
        <dbReference type="Proteomes" id="UP000663844"/>
    </source>
</evidence>